<dbReference type="GO" id="GO:0044781">
    <property type="term" value="P:bacterial-type flagellum organization"/>
    <property type="evidence" value="ECO:0007669"/>
    <property type="project" value="UniProtKB-KW"/>
</dbReference>
<dbReference type="GO" id="GO:0071973">
    <property type="term" value="P:bacterial-type flagellum-dependent cell motility"/>
    <property type="evidence" value="ECO:0007669"/>
    <property type="project" value="InterPro"/>
</dbReference>
<keyword evidence="4" id="KW-0145">Chemotaxis</keyword>
<dbReference type="InterPro" id="IPR053716">
    <property type="entry name" value="Flag_assembly_chemotaxis_eff"/>
</dbReference>
<comment type="subcellular location">
    <subcellularLocation>
        <location evidence="1">Cell membrane</location>
        <topology evidence="1">Peripheral membrane protein</topology>
        <orientation evidence="1">Cytoplasmic side</orientation>
    </subcellularLocation>
</comment>
<evidence type="ECO:0000256" key="3">
    <source>
        <dbReference type="ARBA" id="ARBA00022475"/>
    </source>
</evidence>
<name>A0A1W1D670_9ZZZZ</name>
<sequence>MKTRYSALVLVKKNAVDEIEQKIKRKNQELFEAKQELQEAYALLQTLQIPTSGVISQIQATKLLFQAQQNQIKEKQYQVNEKEKQLQQLNQQLQKDMIEYEKVKYLELEEIKKRVKEMKLKESKALDEIALLTFNRKKGL</sequence>
<evidence type="ECO:0000256" key="6">
    <source>
        <dbReference type="ARBA" id="ARBA00022927"/>
    </source>
</evidence>
<dbReference type="AlphaFoldDB" id="A0A1W1D670"/>
<evidence type="ECO:0000256" key="2">
    <source>
        <dbReference type="ARBA" id="ARBA00022448"/>
    </source>
</evidence>
<dbReference type="GO" id="GO:0015031">
    <property type="term" value="P:protein transport"/>
    <property type="evidence" value="ECO:0007669"/>
    <property type="project" value="UniProtKB-KW"/>
</dbReference>
<evidence type="ECO:0000313" key="10">
    <source>
        <dbReference type="EMBL" id="SFV75927.1"/>
    </source>
</evidence>
<dbReference type="EMBL" id="FPHP01000048">
    <property type="protein sequence ID" value="SFV75927.1"/>
    <property type="molecule type" value="Genomic_DNA"/>
</dbReference>
<evidence type="ECO:0000256" key="5">
    <source>
        <dbReference type="ARBA" id="ARBA00022795"/>
    </source>
</evidence>
<keyword evidence="2" id="KW-0813">Transport</keyword>
<evidence type="ECO:0000256" key="4">
    <source>
        <dbReference type="ARBA" id="ARBA00022500"/>
    </source>
</evidence>
<dbReference type="GO" id="GO:0005886">
    <property type="term" value="C:plasma membrane"/>
    <property type="evidence" value="ECO:0007669"/>
    <property type="project" value="UniProtKB-SubCell"/>
</dbReference>
<evidence type="ECO:0000256" key="9">
    <source>
        <dbReference type="SAM" id="Coils"/>
    </source>
</evidence>
<dbReference type="GO" id="GO:0006935">
    <property type="term" value="P:chemotaxis"/>
    <property type="evidence" value="ECO:0007669"/>
    <property type="project" value="UniProtKB-KW"/>
</dbReference>
<keyword evidence="6" id="KW-0653">Protein transport</keyword>
<dbReference type="Gene3D" id="1.10.287.1700">
    <property type="match status" value="1"/>
</dbReference>
<dbReference type="InterPro" id="IPR012823">
    <property type="entry name" value="Flagell_FliJ"/>
</dbReference>
<accession>A0A1W1D670</accession>
<dbReference type="GO" id="GO:0009288">
    <property type="term" value="C:bacterial-type flagellum"/>
    <property type="evidence" value="ECO:0007669"/>
    <property type="project" value="InterPro"/>
</dbReference>
<organism evidence="10">
    <name type="scientific">hydrothermal vent metagenome</name>
    <dbReference type="NCBI Taxonomy" id="652676"/>
    <lineage>
        <taxon>unclassified sequences</taxon>
        <taxon>metagenomes</taxon>
        <taxon>ecological metagenomes</taxon>
    </lineage>
</organism>
<reference evidence="10" key="1">
    <citation type="submission" date="2016-10" db="EMBL/GenBank/DDBJ databases">
        <authorList>
            <person name="de Groot N.N."/>
        </authorList>
    </citation>
    <scope>NUCLEOTIDE SEQUENCE</scope>
</reference>
<keyword evidence="3" id="KW-1003">Cell membrane</keyword>
<keyword evidence="5" id="KW-1005">Bacterial flagellum biogenesis</keyword>
<keyword evidence="7" id="KW-0472">Membrane</keyword>
<evidence type="ECO:0000256" key="1">
    <source>
        <dbReference type="ARBA" id="ARBA00004413"/>
    </source>
</evidence>
<proteinExistence type="predicted"/>
<protein>
    <recommendedName>
        <fullName evidence="11">Flagellar FliJ protein</fullName>
    </recommendedName>
</protein>
<keyword evidence="8" id="KW-1006">Bacterial flagellum protein export</keyword>
<feature type="coiled-coil region" evidence="9">
    <location>
        <begin position="9"/>
        <end position="128"/>
    </location>
</feature>
<dbReference type="Pfam" id="PF02050">
    <property type="entry name" value="FliJ"/>
    <property type="match status" value="1"/>
</dbReference>
<evidence type="ECO:0008006" key="11">
    <source>
        <dbReference type="Google" id="ProtNLM"/>
    </source>
</evidence>
<evidence type="ECO:0000256" key="7">
    <source>
        <dbReference type="ARBA" id="ARBA00023136"/>
    </source>
</evidence>
<evidence type="ECO:0000256" key="8">
    <source>
        <dbReference type="ARBA" id="ARBA00023225"/>
    </source>
</evidence>
<gene>
    <name evidence="10" type="ORF">MNB_SM-3-857</name>
</gene>
<keyword evidence="9" id="KW-0175">Coiled coil</keyword>